<keyword evidence="3" id="KW-1185">Reference proteome</keyword>
<reference evidence="2 3" key="1">
    <citation type="journal article" date="2024" name="J Genomics">
        <title>Draft genome sequencing and assembly of Favolaschia claudopus CIRM-BRFM 2984 isolated from oak limbs.</title>
        <authorList>
            <person name="Navarro D."/>
            <person name="Drula E."/>
            <person name="Chaduli D."/>
            <person name="Cazenave R."/>
            <person name="Ahrendt S."/>
            <person name="Wang J."/>
            <person name="Lipzen A."/>
            <person name="Daum C."/>
            <person name="Barry K."/>
            <person name="Grigoriev I.V."/>
            <person name="Favel A."/>
            <person name="Rosso M.N."/>
            <person name="Martin F."/>
        </authorList>
    </citation>
    <scope>NUCLEOTIDE SEQUENCE [LARGE SCALE GENOMIC DNA]</scope>
    <source>
        <strain evidence="2 3">CIRM-BRFM 2984</strain>
    </source>
</reference>
<evidence type="ECO:0000256" key="1">
    <source>
        <dbReference type="SAM" id="MobiDB-lite"/>
    </source>
</evidence>
<sequence>MQWGCGGAVELPPAPRRGHAQAIRVSEDVRPPSPPPRVPSPPPLRPSGRPGRRIVLPKRYRDESPAAPPPVEIPEPPPNDPEPSPDEPEDTAPPRWFKTAPNSYGLYKVFPHHPTRDPDQCISLDDLCASSDLLVSKKTQTEATPTVPTAPWFPFLNATVARLMSWFHLGANLKSLAELDALVEDVLLQDDFDVAHLRNFSTARESKRLDDTVASSIDEFASAPDGWKTVSVKIKLPAPKHCVAEKDAPEFEVPGLMYRPLLDVMAEAFQSPLFEEYHTTPFEYRWDPAHNPGDPDVQLDPADVAVDEHGLPELPEGHQVVYGEIYTSPRMLKAHNELPKAATTPHLETIIAEYMFWSDATHLANFGNASLWPLYTFGNLSKYTRAKPSANAGFHQAYFPSLPDSLKDFYREKFGVTVSADVWAHLKRELMHGIWDLLLCPEFIHAYVHGIVIKCYDGIERLVFPRFFTYGADYPEKVLLATIKYFGGYPCPSPRCFAEKNQISEMGTNADMRRRQKIREDTSWYRHTINTARRWIFEKGYLVAGAAINRILKPTSLVPTRVKCLFELGGWKSLFLHLIRVLHAYNPVSVEKLNERFRKIPTFGRSTIRRFHANVVDMKKPAARDFEDILQCCIPAFEGLLPEPHNTIVLTLLYTFATWHAYGKLRLHTSGTISAWRTVTKELGAQARHFLKTTCEAYTTYELPQEQNRRARRQAKKNSKSPAFADVAGKPYALYISKIRKTWNINTYKWHSFGDYPDAVVDVGTIESYSTVLGELAHCAAKRAYAKTNKRNFEQQIAAHERRKRLLRRRIRHRMSFKSSSKPSTPASPKPQQQAPKKRTKNAENLAPAHDTLPRTPPRQRYHISESKRTSLHALDLPDDFPDDPALETFLDDLKSHLLSRLLGIPYSGDETEYSDQDLADVNIIRQRLYTHKILRVNYTTYDLRRDQDTINTRSHPDIMVLAHEDEEDSNTHPYWYARVVGIFHSEVRHVGPRSKNTAKIHHMNFLWVRWFGRDATHSAGWLARRLHRVGFLPASEPNLSAFGFLDPAEVVRAVHLIPAFHYGRTADLLRPSIARHFDDENQEDYEYYYVNQFVDRDMFMRFIGSGVGHRDIAAPLSEDPLEGTTFDNDNDEMDVNPPVSADGPIPDEVAVSDGEGSEDSNPEDSSRRSSEEEGEEENGAEPTDDDFLDIHGIADVICKISYKGRSIL</sequence>
<dbReference type="EMBL" id="JAWWNJ010000030">
    <property type="protein sequence ID" value="KAK7026957.1"/>
    <property type="molecule type" value="Genomic_DNA"/>
</dbReference>
<feature type="region of interest" description="Disordered" evidence="1">
    <location>
        <begin position="1119"/>
        <end position="1189"/>
    </location>
</feature>
<feature type="compositionally biased region" description="Low complexity" evidence="1">
    <location>
        <begin position="818"/>
        <end position="835"/>
    </location>
</feature>
<feature type="compositionally biased region" description="Acidic residues" evidence="1">
    <location>
        <begin position="1173"/>
        <end position="1188"/>
    </location>
</feature>
<evidence type="ECO:0000313" key="2">
    <source>
        <dbReference type="EMBL" id="KAK7026957.1"/>
    </source>
</evidence>
<comment type="caution">
    <text evidence="2">The sequence shown here is derived from an EMBL/GenBank/DDBJ whole genome shotgun (WGS) entry which is preliminary data.</text>
</comment>
<dbReference type="Pfam" id="PF18759">
    <property type="entry name" value="Plavaka"/>
    <property type="match status" value="1"/>
</dbReference>
<name>A0AAW0BLS5_9AGAR</name>
<organism evidence="2 3">
    <name type="scientific">Favolaschia claudopus</name>
    <dbReference type="NCBI Taxonomy" id="2862362"/>
    <lineage>
        <taxon>Eukaryota</taxon>
        <taxon>Fungi</taxon>
        <taxon>Dikarya</taxon>
        <taxon>Basidiomycota</taxon>
        <taxon>Agaricomycotina</taxon>
        <taxon>Agaricomycetes</taxon>
        <taxon>Agaricomycetidae</taxon>
        <taxon>Agaricales</taxon>
        <taxon>Marasmiineae</taxon>
        <taxon>Mycenaceae</taxon>
        <taxon>Favolaschia</taxon>
    </lineage>
</organism>
<protein>
    <submittedName>
        <fullName evidence="2">GLOBIN domain-containing protein</fullName>
    </submittedName>
</protein>
<dbReference type="InterPro" id="IPR041078">
    <property type="entry name" value="Plavaka"/>
</dbReference>
<feature type="compositionally biased region" description="Pro residues" evidence="1">
    <location>
        <begin position="66"/>
        <end position="82"/>
    </location>
</feature>
<evidence type="ECO:0000313" key="3">
    <source>
        <dbReference type="Proteomes" id="UP001362999"/>
    </source>
</evidence>
<accession>A0AAW0BLS5</accession>
<dbReference type="Proteomes" id="UP001362999">
    <property type="component" value="Unassembled WGS sequence"/>
</dbReference>
<proteinExistence type="predicted"/>
<feature type="region of interest" description="Disordered" evidence="1">
    <location>
        <begin position="815"/>
        <end position="869"/>
    </location>
</feature>
<feature type="compositionally biased region" description="Pro residues" evidence="1">
    <location>
        <begin position="31"/>
        <end position="45"/>
    </location>
</feature>
<feature type="region of interest" description="Disordered" evidence="1">
    <location>
        <begin position="1"/>
        <end position="97"/>
    </location>
</feature>
<gene>
    <name evidence="2" type="ORF">R3P38DRAFT_3315426</name>
</gene>
<dbReference type="AlphaFoldDB" id="A0AAW0BLS5"/>